<dbReference type="EMBL" id="FLQU01000612">
    <property type="protein sequence ID" value="SBS88121.1"/>
    <property type="molecule type" value="Genomic_DNA"/>
</dbReference>
<dbReference type="Proteomes" id="UP000078560">
    <property type="component" value="Unassembled WGS sequence"/>
</dbReference>
<accession>A0A1A8W828</accession>
<feature type="region of interest" description="Disordered" evidence="1">
    <location>
        <begin position="414"/>
        <end position="481"/>
    </location>
</feature>
<dbReference type="GO" id="GO:0016301">
    <property type="term" value="F:kinase activity"/>
    <property type="evidence" value="ECO:0007669"/>
    <property type="project" value="UniProtKB-KW"/>
</dbReference>
<feature type="compositionally biased region" description="Basic and acidic residues" evidence="1">
    <location>
        <begin position="448"/>
        <end position="459"/>
    </location>
</feature>
<sequence>MGKNKRDDYSIGHYFRDNYPLHVENKRDLVYSEILPFDREREEAHTSTLPVEDSISHWEERHRRVKKSTEKGHFNESIFPMGVCNSCENGIHGDKVKYDGQNKIIGEQPSEVKREHAQGNFSEYEHVNYFQNEKNGTNTLFRNLSENNGEIPYLVIREDEQVVAHTSQTSISQREEKDHQSFILSTMDSNPHTVDGNPCTADRNPRNVSDAYKYELFTSNETNCRKTHQNLSYNRWIKCTENDLSKSQLDESSSEVNFAIQTKGRRGDQSEQGQVQKNDPFMQDINDEGVNCESAGSKKRGKDHVFLKNSFNGEEDMNISSLGIVNEKDEGEKEEMKDMHNRHLSQNSLDTSKLYNKIKKPKLKRNMPNRIISCVENEHDYMYNQVTLKKLSYGSDSILVYNKAIEQSAGITKLKRRTRAAPARCSTSALTLPSAEGRGTKKKGQLKAKNEGRPSDERRDRRRDKHRDKYSEKKARKERMEKVNKLKNEKRGIIGGSPKKHFNRPFLPMIDAIRGDEFLNGIWGRKPSNEFNIFSLEFKNSSAFIDDVTKENKTKLILTDEMVHNNLTRKNLIIPLTETNEHYKYLRRSFSEPNFYNFSRVRCTHNNAFYDTKINYSQLINNRIDKMMRVPIYNEIYGFTANTSDTDSSALSPIH</sequence>
<reference evidence="3" key="1">
    <citation type="submission" date="2016-05" db="EMBL/GenBank/DDBJ databases">
        <authorList>
            <person name="Naeem Raeece"/>
        </authorList>
    </citation>
    <scope>NUCLEOTIDE SEQUENCE [LARGE SCALE GENOMIC DNA]</scope>
</reference>
<feature type="region of interest" description="Disordered" evidence="1">
    <location>
        <begin position="186"/>
        <end position="206"/>
    </location>
</feature>
<keyword evidence="2" id="KW-0808">Transferase</keyword>
<keyword evidence="2" id="KW-0418">Kinase</keyword>
<name>A0A1A8W828_PLAOA</name>
<evidence type="ECO:0000313" key="3">
    <source>
        <dbReference type="Proteomes" id="UP000078560"/>
    </source>
</evidence>
<dbReference type="AlphaFoldDB" id="A0A1A8W828"/>
<proteinExistence type="predicted"/>
<feature type="compositionally biased region" description="Basic and acidic residues" evidence="1">
    <location>
        <begin position="467"/>
        <end position="481"/>
    </location>
</feature>
<gene>
    <name evidence="2" type="ORF">POVCU2_0046530</name>
</gene>
<organism evidence="2 3">
    <name type="scientific">Plasmodium ovale curtisi</name>
    <dbReference type="NCBI Taxonomy" id="864141"/>
    <lineage>
        <taxon>Eukaryota</taxon>
        <taxon>Sar</taxon>
        <taxon>Alveolata</taxon>
        <taxon>Apicomplexa</taxon>
        <taxon>Aconoidasida</taxon>
        <taxon>Haemosporida</taxon>
        <taxon>Plasmodiidae</taxon>
        <taxon>Plasmodium</taxon>
        <taxon>Plasmodium (Plasmodium)</taxon>
    </lineage>
</organism>
<evidence type="ECO:0000313" key="2">
    <source>
        <dbReference type="EMBL" id="SBS88121.1"/>
    </source>
</evidence>
<feature type="region of interest" description="Disordered" evidence="1">
    <location>
        <begin position="261"/>
        <end position="297"/>
    </location>
</feature>
<evidence type="ECO:0000256" key="1">
    <source>
        <dbReference type="SAM" id="MobiDB-lite"/>
    </source>
</evidence>
<protein>
    <submittedName>
        <fullName evidence="2">Inositol polyphosphate kinase, putative (IPK2)</fullName>
    </submittedName>
</protein>